<feature type="transmembrane region" description="Helical" evidence="1">
    <location>
        <begin position="60"/>
        <end position="88"/>
    </location>
</feature>
<keyword evidence="1" id="KW-0472">Membrane</keyword>
<dbReference type="Pfam" id="PF01569">
    <property type="entry name" value="PAP2"/>
    <property type="match status" value="1"/>
</dbReference>
<gene>
    <name evidence="4" type="ORF">RAMLITH_16630</name>
</gene>
<evidence type="ECO:0000313" key="5">
    <source>
        <dbReference type="Proteomes" id="UP000521868"/>
    </source>
</evidence>
<dbReference type="SUPFAM" id="SSF48317">
    <property type="entry name" value="Acid phosphatase/Vanadium-dependent haloperoxidase"/>
    <property type="match status" value="1"/>
</dbReference>
<feature type="chain" id="PRO_5031148898" evidence="2">
    <location>
        <begin position="34"/>
        <end position="222"/>
    </location>
</feature>
<dbReference type="InterPro" id="IPR036938">
    <property type="entry name" value="PAP2/HPO_sf"/>
</dbReference>
<dbReference type="AlphaFoldDB" id="A0A7X6I7F3"/>
<dbReference type="InterPro" id="IPR000326">
    <property type="entry name" value="PAP2/HPO"/>
</dbReference>
<evidence type="ECO:0000313" key="4">
    <source>
        <dbReference type="EMBL" id="NKE67451.1"/>
    </source>
</evidence>
<sequence>MPVHGAPVSPPVLHARAALALLVLGCGAFAALAADLLLQGPVTAADAGVSRWLYRNAGAAFTALMAAVSALHGTWPLLAMSAAAALALWWRHQRAWAAALVLCVPGGMLLNYAVKHAFQRARPAFDEAAAIASYSFPSGHTAGATLWWGFMLVWLFAHRADAGTRIAGATLAAAMVLLTALSRVYLGVHYLSDVLAAIGEGAAWLALCFLVLARRPWRRTES</sequence>
<keyword evidence="1" id="KW-0812">Transmembrane</keyword>
<feature type="signal peptide" evidence="2">
    <location>
        <begin position="1"/>
        <end position="33"/>
    </location>
</feature>
<feature type="transmembrane region" description="Helical" evidence="1">
    <location>
        <begin position="134"/>
        <end position="157"/>
    </location>
</feature>
<keyword evidence="5" id="KW-1185">Reference proteome</keyword>
<evidence type="ECO:0000256" key="2">
    <source>
        <dbReference type="SAM" id="SignalP"/>
    </source>
</evidence>
<dbReference type="SMART" id="SM00014">
    <property type="entry name" value="acidPPc"/>
    <property type="match status" value="1"/>
</dbReference>
<keyword evidence="2" id="KW-0732">Signal</keyword>
<proteinExistence type="predicted"/>
<feature type="transmembrane region" description="Helical" evidence="1">
    <location>
        <begin position="95"/>
        <end position="114"/>
    </location>
</feature>
<reference evidence="4 5" key="1">
    <citation type="journal article" date="2020" name="Nature">
        <title>Bacterial chemolithoautotrophy via manganese oxidation.</title>
        <authorList>
            <person name="Yu H."/>
            <person name="Leadbetter J.R."/>
        </authorList>
    </citation>
    <scope>NUCLEOTIDE SEQUENCE [LARGE SCALE GENOMIC DNA]</scope>
    <source>
        <strain evidence="4 5">RBP-1</strain>
    </source>
</reference>
<feature type="transmembrane region" description="Helical" evidence="1">
    <location>
        <begin position="194"/>
        <end position="213"/>
    </location>
</feature>
<dbReference type="RefSeq" id="WP_168108580.1">
    <property type="nucleotide sequence ID" value="NZ_VTOX01000006.1"/>
</dbReference>
<dbReference type="Proteomes" id="UP000521868">
    <property type="component" value="Unassembled WGS sequence"/>
</dbReference>
<protein>
    <submittedName>
        <fullName evidence="4">Phosphatase PAP2 family protein</fullName>
    </submittedName>
</protein>
<accession>A0A7X6I7F3</accession>
<keyword evidence="1" id="KW-1133">Transmembrane helix</keyword>
<evidence type="ECO:0000256" key="1">
    <source>
        <dbReference type="SAM" id="Phobius"/>
    </source>
</evidence>
<feature type="transmembrane region" description="Helical" evidence="1">
    <location>
        <begin position="169"/>
        <end position="188"/>
    </location>
</feature>
<dbReference type="Gene3D" id="1.20.144.10">
    <property type="entry name" value="Phosphatidic acid phosphatase type 2/haloperoxidase"/>
    <property type="match status" value="2"/>
</dbReference>
<dbReference type="PANTHER" id="PTHR14969">
    <property type="entry name" value="SPHINGOSINE-1-PHOSPHATE PHOSPHOHYDROLASE"/>
    <property type="match status" value="1"/>
</dbReference>
<feature type="domain" description="Phosphatidic acid phosphatase type 2/haloperoxidase" evidence="3">
    <location>
        <begin position="96"/>
        <end position="209"/>
    </location>
</feature>
<evidence type="ECO:0000259" key="3">
    <source>
        <dbReference type="SMART" id="SM00014"/>
    </source>
</evidence>
<dbReference type="CDD" id="cd03392">
    <property type="entry name" value="PAP2_like_2"/>
    <property type="match status" value="1"/>
</dbReference>
<dbReference type="EMBL" id="VTOX01000006">
    <property type="protein sequence ID" value="NKE67451.1"/>
    <property type="molecule type" value="Genomic_DNA"/>
</dbReference>
<comment type="caution">
    <text evidence="4">The sequence shown here is derived from an EMBL/GenBank/DDBJ whole genome shotgun (WGS) entry which is preliminary data.</text>
</comment>
<name>A0A7X6I7F3_9BURK</name>
<dbReference type="PANTHER" id="PTHR14969:SF13">
    <property type="entry name" value="AT30094P"/>
    <property type="match status" value="1"/>
</dbReference>
<organism evidence="4 5">
    <name type="scientific">Ramlibacter lithotrophicus</name>
    <dbReference type="NCBI Taxonomy" id="2606681"/>
    <lineage>
        <taxon>Bacteria</taxon>
        <taxon>Pseudomonadati</taxon>
        <taxon>Pseudomonadota</taxon>
        <taxon>Betaproteobacteria</taxon>
        <taxon>Burkholderiales</taxon>
        <taxon>Comamonadaceae</taxon>
        <taxon>Ramlibacter</taxon>
    </lineage>
</organism>